<protein>
    <recommendedName>
        <fullName evidence="1">Zinc finger FPG/IleRS-type domain-containing protein</fullName>
    </recommendedName>
</protein>
<organism evidence="2 4">
    <name type="scientific">Methanosarcina mazei</name>
    <name type="common">Methanosarcina frisia</name>
    <dbReference type="NCBI Taxonomy" id="2209"/>
    <lineage>
        <taxon>Archaea</taxon>
        <taxon>Methanobacteriati</taxon>
        <taxon>Methanobacteriota</taxon>
        <taxon>Stenosarchaea group</taxon>
        <taxon>Methanomicrobia</taxon>
        <taxon>Methanosarcinales</taxon>
        <taxon>Methanosarcinaceae</taxon>
        <taxon>Methanosarcina</taxon>
    </lineage>
</organism>
<evidence type="ECO:0000313" key="2">
    <source>
        <dbReference type="EMBL" id="QCR15053.1"/>
    </source>
</evidence>
<evidence type="ECO:0000259" key="1">
    <source>
        <dbReference type="Pfam" id="PF06827"/>
    </source>
</evidence>
<accession>A0A4V1FAE8</accession>
<evidence type="ECO:0000313" key="5">
    <source>
        <dbReference type="Proteomes" id="UP000467371"/>
    </source>
</evidence>
<evidence type="ECO:0000313" key="4">
    <source>
        <dbReference type="Proteomes" id="UP000300067"/>
    </source>
</evidence>
<evidence type="ECO:0000313" key="3">
    <source>
        <dbReference type="EMBL" id="QIB91436.1"/>
    </source>
</evidence>
<reference evidence="3 5" key="2">
    <citation type="journal article" date="2020" name="Environ. Microbiol. Rep.">
        <title>Redox cycling of Fe(II) and Fe(III) in magnetite accelerates aceticlastic methanogenesis by Methanosarcina mazei.</title>
        <authorList>
            <person name="Wang H."/>
            <person name="Byrne J.M."/>
            <person name="Liu P."/>
            <person name="Liu J."/>
            <person name="Dong X."/>
            <person name="Lu Y."/>
        </authorList>
    </citation>
    <scope>NUCLEOTIDE SEQUENCE [LARGE SCALE GENOMIC DNA]</scope>
    <source>
        <strain evidence="5">zm-15</strain>
        <strain evidence="3">Zm-15</strain>
    </source>
</reference>
<dbReference type="AlphaFoldDB" id="A0A4V1FAE8"/>
<reference evidence="2 4" key="1">
    <citation type="submission" date="2018-05" db="EMBL/GenBank/DDBJ databases">
        <title>Methanosarcina gilichinskyana sp. nov., a novel methanogenic archaeon isolated from Holocene permafrost, North East Russia.</title>
        <authorList>
            <person name="Oshurkova V."/>
            <person name="Meer M."/>
            <person name="Bochkareva O."/>
            <person name="Shcherbakova V."/>
        </authorList>
    </citation>
    <scope>NUCLEOTIDE SEQUENCE [LARGE SCALE GENOMIC DNA]</scope>
    <source>
        <strain evidence="2 4">JL01</strain>
    </source>
</reference>
<name>A0A4V1FAE8_METMZ</name>
<sequence>MFELPSKCARCGTPLKKQVIGSNNFYYCRKCGCTLSVTSFSISAQSSSAQEIVNIQ</sequence>
<dbReference type="Proteomes" id="UP000467371">
    <property type="component" value="Chromosome"/>
</dbReference>
<dbReference type="EMBL" id="CP042908">
    <property type="protein sequence ID" value="QIB91436.1"/>
    <property type="molecule type" value="Genomic_DNA"/>
</dbReference>
<proteinExistence type="predicted"/>
<feature type="domain" description="Zinc finger FPG/IleRS-type" evidence="1">
    <location>
        <begin position="7"/>
        <end position="31"/>
    </location>
</feature>
<dbReference type="RefSeq" id="WP_015412756.1">
    <property type="nucleotide sequence ID" value="NZ_AP019780.1"/>
</dbReference>
<dbReference type="GeneID" id="95970561"/>
<dbReference type="Pfam" id="PF06827">
    <property type="entry name" value="zf-FPG_IleRS"/>
    <property type="match status" value="1"/>
</dbReference>
<dbReference type="InterPro" id="IPR010663">
    <property type="entry name" value="Znf_FPG/IleRS"/>
</dbReference>
<dbReference type="EMBL" id="CP029709">
    <property type="protein sequence ID" value="QCR15053.1"/>
    <property type="molecule type" value="Genomic_DNA"/>
</dbReference>
<dbReference type="Proteomes" id="UP000300067">
    <property type="component" value="Chromosome"/>
</dbReference>
<dbReference type="OrthoDB" id="139943at2157"/>
<gene>
    <name evidence="2" type="ORF">DKM28_02405</name>
    <name evidence="3" type="ORF">FQU78_10625</name>
</gene>